<feature type="transmembrane region" description="Helical" evidence="1">
    <location>
        <begin position="7"/>
        <end position="24"/>
    </location>
</feature>
<evidence type="ECO:0000256" key="1">
    <source>
        <dbReference type="SAM" id="Phobius"/>
    </source>
</evidence>
<comment type="caution">
    <text evidence="3">The sequence shown here is derived from an EMBL/GenBank/DDBJ whole genome shotgun (WGS) entry which is preliminary data.</text>
</comment>
<reference evidence="3 4" key="1">
    <citation type="journal article" date="2016" name="Nat. Commun.">
        <title>Thousands of microbial genomes shed light on interconnected biogeochemical processes in an aquifer system.</title>
        <authorList>
            <person name="Anantharaman K."/>
            <person name="Brown C.T."/>
            <person name="Hug L.A."/>
            <person name="Sharon I."/>
            <person name="Castelle C.J."/>
            <person name="Probst A.J."/>
            <person name="Thomas B.C."/>
            <person name="Singh A."/>
            <person name="Wilkins M.J."/>
            <person name="Karaoz U."/>
            <person name="Brodie E.L."/>
            <person name="Williams K.H."/>
            <person name="Hubbard S.S."/>
            <person name="Banfield J.F."/>
        </authorList>
    </citation>
    <scope>NUCLEOTIDE SEQUENCE [LARGE SCALE GENOMIC DNA]</scope>
</reference>
<dbReference type="Pfam" id="PF18893">
    <property type="entry name" value="DUF5652"/>
    <property type="match status" value="1"/>
</dbReference>
<name>A0A1F6AAM7_9BACT</name>
<evidence type="ECO:0000259" key="2">
    <source>
        <dbReference type="Pfam" id="PF18893"/>
    </source>
</evidence>
<dbReference type="Proteomes" id="UP000177092">
    <property type="component" value="Unassembled WGS sequence"/>
</dbReference>
<proteinExistence type="predicted"/>
<keyword evidence="1" id="KW-0472">Membrane</keyword>
<dbReference type="EMBL" id="MFJN01000016">
    <property type="protein sequence ID" value="OGG21791.1"/>
    <property type="molecule type" value="Genomic_DNA"/>
</dbReference>
<organism evidence="3 4">
    <name type="scientific">Candidatus Gottesmanbacteria bacterium RIFCSPHIGHO2_02_FULL_40_13</name>
    <dbReference type="NCBI Taxonomy" id="1798384"/>
    <lineage>
        <taxon>Bacteria</taxon>
        <taxon>Candidatus Gottesmaniibacteriota</taxon>
    </lineage>
</organism>
<feature type="transmembrane region" description="Helical" evidence="1">
    <location>
        <begin position="36"/>
        <end position="55"/>
    </location>
</feature>
<evidence type="ECO:0000313" key="3">
    <source>
        <dbReference type="EMBL" id="OGG21791.1"/>
    </source>
</evidence>
<protein>
    <recommendedName>
        <fullName evidence="2">DUF5652 domain-containing protein</fullName>
    </recommendedName>
</protein>
<accession>A0A1F6AAM7</accession>
<feature type="domain" description="DUF5652" evidence="2">
    <location>
        <begin position="8"/>
        <end position="62"/>
    </location>
</feature>
<dbReference type="AlphaFoldDB" id="A0A1F6AAM7"/>
<dbReference type="InterPro" id="IPR043712">
    <property type="entry name" value="DUF5652"/>
</dbReference>
<gene>
    <name evidence="3" type="ORF">A3D03_01435</name>
</gene>
<sequence>MPAFDNNLYLLILIAVWDIIWKGIGLWKAARNGQKYWFIAMLLINSAGILPILYIKFFQKKRFAWISDVLDKIKKSIPTLVKKK</sequence>
<evidence type="ECO:0000313" key="4">
    <source>
        <dbReference type="Proteomes" id="UP000177092"/>
    </source>
</evidence>
<dbReference type="STRING" id="1798384.A3D03_01435"/>
<keyword evidence="1" id="KW-1133">Transmembrane helix</keyword>
<keyword evidence="1" id="KW-0812">Transmembrane</keyword>